<dbReference type="InterPro" id="IPR011042">
    <property type="entry name" value="6-blade_b-propeller_TolB-like"/>
</dbReference>
<dbReference type="PANTHER" id="PTHR46791">
    <property type="entry name" value="EXPRESSED PROTEIN"/>
    <property type="match status" value="1"/>
</dbReference>
<dbReference type="EnsemblMetazoa" id="Aqu2.1.29746_001">
    <property type="protein sequence ID" value="Aqu2.1.29746_001"/>
    <property type="gene ID" value="Aqu2.1.29746"/>
</dbReference>
<evidence type="ECO:0000259" key="2">
    <source>
        <dbReference type="PROSITE" id="PS50994"/>
    </source>
</evidence>
<evidence type="ECO:0000313" key="3">
    <source>
        <dbReference type="EnsemblMetazoa" id="Aqu2.1.29746_001"/>
    </source>
</evidence>
<accession>A0A1X7UQ17</accession>
<dbReference type="Pfam" id="PF24764">
    <property type="entry name" value="rva_4"/>
    <property type="match status" value="1"/>
</dbReference>
<evidence type="ECO:0000256" key="1">
    <source>
        <dbReference type="SAM" id="Coils"/>
    </source>
</evidence>
<dbReference type="InterPro" id="IPR012337">
    <property type="entry name" value="RNaseH-like_sf"/>
</dbReference>
<dbReference type="Gene3D" id="3.30.420.10">
    <property type="entry name" value="Ribonuclease H-like superfamily/Ribonuclease H"/>
    <property type="match status" value="1"/>
</dbReference>
<keyword evidence="1" id="KW-0175">Coiled coil</keyword>
<dbReference type="Gene3D" id="2.120.10.30">
    <property type="entry name" value="TolB, C-terminal domain"/>
    <property type="match status" value="1"/>
</dbReference>
<dbReference type="eggNOG" id="ENOG502QSMG">
    <property type="taxonomic scope" value="Eukaryota"/>
</dbReference>
<feature type="coiled-coil region" evidence="1">
    <location>
        <begin position="48"/>
        <end position="131"/>
    </location>
</feature>
<dbReference type="InterPro" id="IPR058913">
    <property type="entry name" value="Integrase_dom_put"/>
</dbReference>
<dbReference type="SUPFAM" id="SSF63829">
    <property type="entry name" value="Calcium-dependent phosphotriesterase"/>
    <property type="match status" value="1"/>
</dbReference>
<dbReference type="SUPFAM" id="SSF53098">
    <property type="entry name" value="Ribonuclease H-like"/>
    <property type="match status" value="1"/>
</dbReference>
<dbReference type="GO" id="GO:0015074">
    <property type="term" value="P:DNA integration"/>
    <property type="evidence" value="ECO:0007669"/>
    <property type="project" value="InterPro"/>
</dbReference>
<feature type="domain" description="Integrase catalytic" evidence="2">
    <location>
        <begin position="442"/>
        <end position="623"/>
    </location>
</feature>
<dbReference type="GO" id="GO:0003676">
    <property type="term" value="F:nucleic acid binding"/>
    <property type="evidence" value="ECO:0007669"/>
    <property type="project" value="InterPro"/>
</dbReference>
<protein>
    <recommendedName>
        <fullName evidence="2">Integrase catalytic domain-containing protein</fullName>
    </recommendedName>
</protein>
<dbReference type="PANTHER" id="PTHR46791:SF5">
    <property type="entry name" value="CLR5 DOMAIN-CONTAINING PROTEIN-RELATED"/>
    <property type="match status" value="1"/>
</dbReference>
<organism evidence="3">
    <name type="scientific">Amphimedon queenslandica</name>
    <name type="common">Sponge</name>
    <dbReference type="NCBI Taxonomy" id="400682"/>
    <lineage>
        <taxon>Eukaryota</taxon>
        <taxon>Metazoa</taxon>
        <taxon>Porifera</taxon>
        <taxon>Demospongiae</taxon>
        <taxon>Heteroscleromorpha</taxon>
        <taxon>Haplosclerida</taxon>
        <taxon>Niphatidae</taxon>
        <taxon>Amphimedon</taxon>
    </lineage>
</organism>
<dbReference type="InterPro" id="IPR001584">
    <property type="entry name" value="Integrase_cat-core"/>
</dbReference>
<name>A0A1X7UQ17_AMPQE</name>
<dbReference type="AlphaFoldDB" id="A0A1X7UQ17"/>
<proteinExistence type="predicted"/>
<dbReference type="PROSITE" id="PS50994">
    <property type="entry name" value="INTEGRASE"/>
    <property type="match status" value="1"/>
</dbReference>
<sequence length="707" mass="81303">MKLQRYIQSLHEDLQVAHESKVSLQEALVEANKQVKGDDSSDFMSSVLEELTQEQEKLIEEKQIITEDKEKLKLKVTDLTELLGEKEEQSQNEKQIITDLRAKVSDNELYTTKLMKEKSQLQERVTSLEEQSIKETSSIGLQFNYLIPSMGSFLYVADCNNHQIQKFTPEGKFVAQFGSKGSDPGQLFSPGAIAIDDNNLFYYGYDALFITSCLLQEFVQCYKNGCWIVPDLMGERVIYDLSQLQDRRFLTSYDLESFLTNIELAYRELVAIELLDELSAEQREGIDLVRQCLCVIRQIQLSTQLSEVSSSPTAVVCYTGEVGRPRYEIPEDTLEMLIENRFTVPQIANIMGVSISTVRRRLSDAHILIRDCYSTISDSELDHIVGHIQQQYPMCGNRQMQGHLISRGYRIQQTRLRDFQRRIDPVGTALHRLNAIHRRQYSVPSPLSLYHIDGHHKLIRWKIVVHGCVDGFSRRIIYLKASSNNKSETVLDHFTNAVTLLGLPSRVRGDRGGENFGVAEFMVRQRGSGRGSFIAGKSVHNQRIERLWHDVFQGCLIIFYKTFYQMEDEMLLNIEDDIHMFAFHYVFLKRINHALTQFMEAWNNHPLSSCHNMTPIQLWIQGLSNGLFIDQYVVNQGELPYFGIDWDGPLSDEDTNYVNVPDVDNPLTDEDYLELQETISPLDNSNSFGVDIFLKVLQFVCHKLNLI</sequence>
<reference evidence="3" key="1">
    <citation type="submission" date="2017-05" db="UniProtKB">
        <authorList>
            <consortium name="EnsemblMetazoa"/>
        </authorList>
    </citation>
    <scope>IDENTIFICATION</scope>
</reference>
<dbReference type="OrthoDB" id="2686689at2759"/>
<dbReference type="InParanoid" id="A0A1X7UQ17"/>
<dbReference type="InterPro" id="IPR036397">
    <property type="entry name" value="RNaseH_sf"/>
</dbReference>